<gene>
    <name evidence="2" type="ORF">D5F01_LYC14777</name>
</gene>
<protein>
    <submittedName>
        <fullName evidence="2">Uncharacterized protein</fullName>
    </submittedName>
</protein>
<accession>A0A6G0I5W3</accession>
<proteinExistence type="predicted"/>
<keyword evidence="3" id="KW-1185">Reference proteome</keyword>
<evidence type="ECO:0000256" key="1">
    <source>
        <dbReference type="SAM" id="MobiDB-lite"/>
    </source>
</evidence>
<evidence type="ECO:0000313" key="2">
    <source>
        <dbReference type="EMBL" id="KAE8286824.1"/>
    </source>
</evidence>
<comment type="caution">
    <text evidence="2">The sequence shown here is derived from an EMBL/GenBank/DDBJ whole genome shotgun (WGS) entry which is preliminary data.</text>
</comment>
<dbReference type="EMBL" id="REGW02000014">
    <property type="protein sequence ID" value="KAE8286824.1"/>
    <property type="molecule type" value="Genomic_DNA"/>
</dbReference>
<evidence type="ECO:0000313" key="3">
    <source>
        <dbReference type="Proteomes" id="UP000424527"/>
    </source>
</evidence>
<name>A0A6G0I5W3_LARCR</name>
<dbReference type="Proteomes" id="UP000424527">
    <property type="component" value="Unassembled WGS sequence"/>
</dbReference>
<feature type="region of interest" description="Disordered" evidence="1">
    <location>
        <begin position="196"/>
        <end position="221"/>
    </location>
</feature>
<dbReference type="AlphaFoldDB" id="A0A6G0I5W3"/>
<organism evidence="2 3">
    <name type="scientific">Larimichthys crocea</name>
    <name type="common">Large yellow croaker</name>
    <name type="synonym">Pseudosciaena crocea</name>
    <dbReference type="NCBI Taxonomy" id="215358"/>
    <lineage>
        <taxon>Eukaryota</taxon>
        <taxon>Metazoa</taxon>
        <taxon>Chordata</taxon>
        <taxon>Craniata</taxon>
        <taxon>Vertebrata</taxon>
        <taxon>Euteleostomi</taxon>
        <taxon>Actinopterygii</taxon>
        <taxon>Neopterygii</taxon>
        <taxon>Teleostei</taxon>
        <taxon>Neoteleostei</taxon>
        <taxon>Acanthomorphata</taxon>
        <taxon>Eupercaria</taxon>
        <taxon>Sciaenidae</taxon>
        <taxon>Larimichthys</taxon>
    </lineage>
</organism>
<sequence length="221" mass="23840">MEWTVQKASESCEPEIEMVGVVNTVPEESEVLQPTTMSENSPKVVVVSPITPTSEVAVCTLSTEVTEPTIETKEVNVEMEQLAATEENTPVKELVQAICETTMVTLMKETESAHSVVLPSEEVSDEPIQVQETKEECTVIETVEATAADSETSAVIDQASESIEEIKEDIQPASEIETQSMVVAQAVIQDAMAKVSEDASEPKKTTIATPVQAVASNRERG</sequence>
<reference evidence="2 3" key="1">
    <citation type="submission" date="2019-07" db="EMBL/GenBank/DDBJ databases">
        <title>Chromosome genome assembly for large yellow croaker.</title>
        <authorList>
            <person name="Xiao S."/>
        </authorList>
    </citation>
    <scope>NUCLEOTIDE SEQUENCE [LARGE SCALE GENOMIC DNA]</scope>
    <source>
        <strain evidence="2">JMULYC20181020</strain>
        <tissue evidence="2">Muscle</tissue>
    </source>
</reference>